<evidence type="ECO:0000256" key="1">
    <source>
        <dbReference type="ARBA" id="ARBA00004651"/>
    </source>
</evidence>
<keyword evidence="5 6" id="KW-0472">Membrane</keyword>
<feature type="transmembrane region" description="Helical" evidence="6">
    <location>
        <begin position="101"/>
        <end position="119"/>
    </location>
</feature>
<keyword evidence="2" id="KW-1003">Cell membrane</keyword>
<name>A0A918PX27_9CAUL</name>
<feature type="transmembrane region" description="Helical" evidence="6">
    <location>
        <begin position="158"/>
        <end position="176"/>
    </location>
</feature>
<evidence type="ECO:0000313" key="8">
    <source>
        <dbReference type="Proteomes" id="UP000662572"/>
    </source>
</evidence>
<keyword evidence="8" id="KW-1185">Reference proteome</keyword>
<reference evidence="7" key="2">
    <citation type="submission" date="2020-09" db="EMBL/GenBank/DDBJ databases">
        <authorList>
            <person name="Sun Q."/>
            <person name="Kim S."/>
        </authorList>
    </citation>
    <scope>NUCLEOTIDE SEQUENCE</scope>
    <source>
        <strain evidence="7">KCTC 32296</strain>
    </source>
</reference>
<reference evidence="7" key="1">
    <citation type="journal article" date="2014" name="Int. J. Syst. Evol. Microbiol.">
        <title>Complete genome sequence of Corynebacterium casei LMG S-19264T (=DSM 44701T), isolated from a smear-ripened cheese.</title>
        <authorList>
            <consortium name="US DOE Joint Genome Institute (JGI-PGF)"/>
            <person name="Walter F."/>
            <person name="Albersmeier A."/>
            <person name="Kalinowski J."/>
            <person name="Ruckert C."/>
        </authorList>
    </citation>
    <scope>NUCLEOTIDE SEQUENCE</scope>
    <source>
        <strain evidence="7">KCTC 32296</strain>
    </source>
</reference>
<evidence type="ECO:0000256" key="5">
    <source>
        <dbReference type="ARBA" id="ARBA00023136"/>
    </source>
</evidence>
<comment type="subcellular location">
    <subcellularLocation>
        <location evidence="1">Cell membrane</location>
        <topology evidence="1">Multi-pass membrane protein</topology>
    </subcellularLocation>
</comment>
<keyword evidence="4 6" id="KW-1133">Transmembrane helix</keyword>
<gene>
    <name evidence="7" type="ORF">GCM10011273_05830</name>
</gene>
<dbReference type="RefSeq" id="WP_189484857.1">
    <property type="nucleotide sequence ID" value="NZ_BMZB01000001.1"/>
</dbReference>
<dbReference type="Pfam" id="PF01810">
    <property type="entry name" value="LysE"/>
    <property type="match status" value="1"/>
</dbReference>
<feature type="transmembrane region" description="Helical" evidence="6">
    <location>
        <begin position="196"/>
        <end position="214"/>
    </location>
</feature>
<dbReference type="GO" id="GO:0015171">
    <property type="term" value="F:amino acid transmembrane transporter activity"/>
    <property type="evidence" value="ECO:0007669"/>
    <property type="project" value="TreeGrafter"/>
</dbReference>
<dbReference type="AlphaFoldDB" id="A0A918PX27"/>
<dbReference type="PANTHER" id="PTHR30086">
    <property type="entry name" value="ARGININE EXPORTER PROTEIN ARGO"/>
    <property type="match status" value="1"/>
</dbReference>
<evidence type="ECO:0000256" key="2">
    <source>
        <dbReference type="ARBA" id="ARBA00022475"/>
    </source>
</evidence>
<evidence type="ECO:0000256" key="6">
    <source>
        <dbReference type="SAM" id="Phobius"/>
    </source>
</evidence>
<dbReference type="EMBL" id="BMZB01000001">
    <property type="protein sequence ID" value="GGZ23634.1"/>
    <property type="molecule type" value="Genomic_DNA"/>
</dbReference>
<feature type="transmembrane region" description="Helical" evidence="6">
    <location>
        <begin position="12"/>
        <end position="31"/>
    </location>
</feature>
<dbReference type="InterPro" id="IPR001123">
    <property type="entry name" value="LeuE-type"/>
</dbReference>
<evidence type="ECO:0000256" key="3">
    <source>
        <dbReference type="ARBA" id="ARBA00022692"/>
    </source>
</evidence>
<evidence type="ECO:0000256" key="4">
    <source>
        <dbReference type="ARBA" id="ARBA00022989"/>
    </source>
</evidence>
<feature type="transmembrane region" description="Helical" evidence="6">
    <location>
        <begin position="69"/>
        <end position="89"/>
    </location>
</feature>
<proteinExistence type="predicted"/>
<protein>
    <submittedName>
        <fullName evidence="7">Amino acid transporter LysE</fullName>
    </submittedName>
</protein>
<dbReference type="GO" id="GO:0005886">
    <property type="term" value="C:plasma membrane"/>
    <property type="evidence" value="ECO:0007669"/>
    <property type="project" value="UniProtKB-SubCell"/>
</dbReference>
<accession>A0A918PX27</accession>
<evidence type="ECO:0000313" key="7">
    <source>
        <dbReference type="EMBL" id="GGZ23634.1"/>
    </source>
</evidence>
<feature type="transmembrane region" description="Helical" evidence="6">
    <location>
        <begin position="43"/>
        <end position="63"/>
    </location>
</feature>
<dbReference type="PANTHER" id="PTHR30086:SF20">
    <property type="entry name" value="ARGININE EXPORTER PROTEIN ARGO-RELATED"/>
    <property type="match status" value="1"/>
</dbReference>
<keyword evidence="3 6" id="KW-0812">Transmembrane</keyword>
<organism evidence="7 8">
    <name type="scientific">Asticcacaulis endophyticus</name>
    <dbReference type="NCBI Taxonomy" id="1395890"/>
    <lineage>
        <taxon>Bacteria</taxon>
        <taxon>Pseudomonadati</taxon>
        <taxon>Pseudomonadota</taxon>
        <taxon>Alphaproteobacteria</taxon>
        <taxon>Caulobacterales</taxon>
        <taxon>Caulobacteraceae</taxon>
        <taxon>Asticcacaulis</taxon>
    </lineage>
</organism>
<dbReference type="Proteomes" id="UP000662572">
    <property type="component" value="Unassembled WGS sequence"/>
</dbReference>
<feature type="transmembrane region" description="Helical" evidence="6">
    <location>
        <begin position="125"/>
        <end position="146"/>
    </location>
</feature>
<sequence>MTLPVDPSKFSAFLVAMFVMAIAPGPANLFAIATGRSGKPAHVFSAIAGLNAATLIWFIAAAFGLHLLILAVPLVFQLIAVLGALYLGWIGFNTFKSGLNLAGETIALPATMISDSLWLTFKRGFGVQILNPKVTLFFSAVLPPFVDITRPMPAQMSVFAATTIGMDMISMTAYGLGAVGLAKVLNDPHNKQKFDLLVGVLLMGIAAMIFYHAAHELLMMRPL</sequence>
<comment type="caution">
    <text evidence="7">The sequence shown here is derived from an EMBL/GenBank/DDBJ whole genome shotgun (WGS) entry which is preliminary data.</text>
</comment>